<dbReference type="InterPro" id="IPR029063">
    <property type="entry name" value="SAM-dependent_MTases_sf"/>
</dbReference>
<organism evidence="7 8">
    <name type="scientific">Psychromonas marina</name>
    <dbReference type="NCBI Taxonomy" id="88364"/>
    <lineage>
        <taxon>Bacteria</taxon>
        <taxon>Pseudomonadati</taxon>
        <taxon>Pseudomonadota</taxon>
        <taxon>Gammaproteobacteria</taxon>
        <taxon>Alteromonadales</taxon>
        <taxon>Psychromonadaceae</taxon>
        <taxon>Psychromonas</taxon>
    </lineage>
</organism>
<name>A0ABQ6E190_9GAMM</name>
<keyword evidence="3 4" id="KW-0949">S-adenosyl-L-methionine</keyword>
<evidence type="ECO:0000256" key="2">
    <source>
        <dbReference type="ARBA" id="ARBA00022679"/>
    </source>
</evidence>
<accession>A0ABQ6E190</accession>
<dbReference type="Gene3D" id="3.40.50.150">
    <property type="entry name" value="Vaccinia Virus protein VP39"/>
    <property type="match status" value="1"/>
</dbReference>
<comment type="function">
    <text evidence="4">Methylates the class 1 translation termination release factors RF1/PrfA and RF2/PrfB on the glutamine residue of the universally conserved GGQ motif.</text>
</comment>
<evidence type="ECO:0000313" key="7">
    <source>
        <dbReference type="EMBL" id="GLS91214.1"/>
    </source>
</evidence>
<evidence type="ECO:0000256" key="4">
    <source>
        <dbReference type="HAMAP-Rule" id="MF_02126"/>
    </source>
</evidence>
<dbReference type="GO" id="GO:0008168">
    <property type="term" value="F:methyltransferase activity"/>
    <property type="evidence" value="ECO:0007669"/>
    <property type="project" value="UniProtKB-KW"/>
</dbReference>
<proteinExistence type="inferred from homology"/>
<dbReference type="InterPro" id="IPR019874">
    <property type="entry name" value="RF_methyltr_PrmC"/>
</dbReference>
<dbReference type="SUPFAM" id="SSF53335">
    <property type="entry name" value="S-adenosyl-L-methionine-dependent methyltransferases"/>
    <property type="match status" value="1"/>
</dbReference>
<keyword evidence="8" id="KW-1185">Reference proteome</keyword>
<dbReference type="PANTHER" id="PTHR18895:SF74">
    <property type="entry name" value="MTRF1L RELEASE FACTOR GLUTAMINE METHYLTRANSFERASE"/>
    <property type="match status" value="1"/>
</dbReference>
<dbReference type="InterPro" id="IPR040758">
    <property type="entry name" value="PrmC_N"/>
</dbReference>
<dbReference type="NCBIfam" id="TIGR03534">
    <property type="entry name" value="RF_mod_PrmC"/>
    <property type="match status" value="1"/>
</dbReference>
<evidence type="ECO:0000259" key="6">
    <source>
        <dbReference type="Pfam" id="PF17827"/>
    </source>
</evidence>
<dbReference type="PANTHER" id="PTHR18895">
    <property type="entry name" value="HEMK METHYLTRANSFERASE"/>
    <property type="match status" value="1"/>
</dbReference>
<protein>
    <recommendedName>
        <fullName evidence="4">Release factor glutamine methyltransferase</fullName>
        <shortName evidence="4">RF MTase</shortName>
        <ecNumber evidence="4">2.1.1.297</ecNumber>
    </recommendedName>
    <alternativeName>
        <fullName evidence="4">N5-glutamine methyltransferase PrmC</fullName>
    </alternativeName>
    <alternativeName>
        <fullName evidence="4">Protein-(glutamine-N5) MTase PrmC</fullName>
    </alternativeName>
    <alternativeName>
        <fullName evidence="4">Protein-glutamine N-methyltransferase PrmC</fullName>
    </alternativeName>
</protein>
<dbReference type="EC" id="2.1.1.297" evidence="4"/>
<dbReference type="InterPro" id="IPR004556">
    <property type="entry name" value="HemK-like"/>
</dbReference>
<evidence type="ECO:0000256" key="3">
    <source>
        <dbReference type="ARBA" id="ARBA00022691"/>
    </source>
</evidence>
<dbReference type="Proteomes" id="UP001157353">
    <property type="component" value="Unassembled WGS sequence"/>
</dbReference>
<dbReference type="HAMAP" id="MF_02126">
    <property type="entry name" value="RF_methyltr_PrmC"/>
    <property type="match status" value="1"/>
</dbReference>
<dbReference type="Gene3D" id="1.10.8.10">
    <property type="entry name" value="DNA helicase RuvA subunit, C-terminal domain"/>
    <property type="match status" value="1"/>
</dbReference>
<comment type="similarity">
    <text evidence="4">Belongs to the protein N5-glutamine methyltransferase family. PrmC subfamily.</text>
</comment>
<dbReference type="RefSeq" id="WP_284204335.1">
    <property type="nucleotide sequence ID" value="NZ_BSPQ01000010.1"/>
</dbReference>
<dbReference type="InterPro" id="IPR002052">
    <property type="entry name" value="DNA_methylase_N6_adenine_CS"/>
</dbReference>
<feature type="domain" description="Release factor glutamine methyltransferase N-terminal" evidence="6">
    <location>
        <begin position="5"/>
        <end position="73"/>
    </location>
</feature>
<dbReference type="EMBL" id="BSPQ01000010">
    <property type="protein sequence ID" value="GLS91214.1"/>
    <property type="molecule type" value="Genomic_DNA"/>
</dbReference>
<dbReference type="NCBIfam" id="TIGR00536">
    <property type="entry name" value="hemK_fam"/>
    <property type="match status" value="1"/>
</dbReference>
<feature type="binding site" evidence="4">
    <location>
        <position position="167"/>
    </location>
    <ligand>
        <name>S-adenosyl-L-methionine</name>
        <dbReference type="ChEBI" id="CHEBI:59789"/>
    </ligand>
</feature>
<feature type="binding site" evidence="4">
    <location>
        <position position="139"/>
    </location>
    <ligand>
        <name>S-adenosyl-L-methionine</name>
        <dbReference type="ChEBI" id="CHEBI:59789"/>
    </ligand>
</feature>
<comment type="catalytic activity">
    <reaction evidence="4">
        <text>L-glutaminyl-[peptide chain release factor] + S-adenosyl-L-methionine = N(5)-methyl-L-glutaminyl-[peptide chain release factor] + S-adenosyl-L-homocysteine + H(+)</text>
        <dbReference type="Rhea" id="RHEA:42896"/>
        <dbReference type="Rhea" id="RHEA-COMP:10271"/>
        <dbReference type="Rhea" id="RHEA-COMP:10272"/>
        <dbReference type="ChEBI" id="CHEBI:15378"/>
        <dbReference type="ChEBI" id="CHEBI:30011"/>
        <dbReference type="ChEBI" id="CHEBI:57856"/>
        <dbReference type="ChEBI" id="CHEBI:59789"/>
        <dbReference type="ChEBI" id="CHEBI:61891"/>
        <dbReference type="EC" id="2.1.1.297"/>
    </reaction>
</comment>
<dbReference type="Pfam" id="PF17827">
    <property type="entry name" value="PrmC_N"/>
    <property type="match status" value="1"/>
</dbReference>
<feature type="binding site" evidence="4">
    <location>
        <position position="181"/>
    </location>
    <ligand>
        <name>S-adenosyl-L-methionine</name>
        <dbReference type="ChEBI" id="CHEBI:59789"/>
    </ligand>
</feature>
<keyword evidence="2 4" id="KW-0808">Transferase</keyword>
<sequence>MRIDDALVWAKFLLSTSDSPLLDAQVLLAHVLEKETVYLMTWPERDLSAEQKSAFEALVEQRLNGVPVAHLTGTREFWSLPLKVNDSTLIPRPDTEILVETALGFCAPNATILDLGTGTGAIILALASELPLATCCAVDFSDDAVQLARENAAMLNINNVTISQSDWFGSVQGQFDVIVSNPPYIDENDHHLKKGDVRFEPLSALVASENGLSDIRLIAQQARDYLNENGCLLIEHGFEQGNAVREIFSQLAYGNIKTIKDYGDNDRITIATYKR</sequence>
<dbReference type="InterPro" id="IPR050320">
    <property type="entry name" value="N5-glutamine_MTase"/>
</dbReference>
<dbReference type="PROSITE" id="PS00092">
    <property type="entry name" value="N6_MTASE"/>
    <property type="match status" value="1"/>
</dbReference>
<feature type="binding site" evidence="4">
    <location>
        <begin position="116"/>
        <end position="120"/>
    </location>
    <ligand>
        <name>S-adenosyl-L-methionine</name>
        <dbReference type="ChEBI" id="CHEBI:59789"/>
    </ligand>
</feature>
<keyword evidence="1 4" id="KW-0489">Methyltransferase</keyword>
<evidence type="ECO:0000256" key="1">
    <source>
        <dbReference type="ARBA" id="ARBA00022603"/>
    </source>
</evidence>
<evidence type="ECO:0000313" key="8">
    <source>
        <dbReference type="Proteomes" id="UP001157353"/>
    </source>
</evidence>
<dbReference type="CDD" id="cd02440">
    <property type="entry name" value="AdoMet_MTases"/>
    <property type="match status" value="1"/>
</dbReference>
<comment type="caution">
    <text evidence="7">The sequence shown here is derived from an EMBL/GenBank/DDBJ whole genome shotgun (WGS) entry which is preliminary data.</text>
</comment>
<dbReference type="InterPro" id="IPR025714">
    <property type="entry name" value="Methyltranfer_dom"/>
</dbReference>
<dbReference type="GO" id="GO:0032259">
    <property type="term" value="P:methylation"/>
    <property type="evidence" value="ECO:0007669"/>
    <property type="project" value="UniProtKB-KW"/>
</dbReference>
<feature type="binding site" evidence="4">
    <location>
        <begin position="181"/>
        <end position="184"/>
    </location>
    <ligand>
        <name>substrate</name>
    </ligand>
</feature>
<dbReference type="Pfam" id="PF13847">
    <property type="entry name" value="Methyltransf_31"/>
    <property type="match status" value="1"/>
</dbReference>
<evidence type="ECO:0000259" key="5">
    <source>
        <dbReference type="Pfam" id="PF13847"/>
    </source>
</evidence>
<gene>
    <name evidence="4 7" type="primary">prmC</name>
    <name evidence="7" type="ORF">GCM10007916_22830</name>
</gene>
<feature type="domain" description="Methyltransferase" evidence="5">
    <location>
        <begin position="109"/>
        <end position="238"/>
    </location>
</feature>
<reference evidence="8" key="1">
    <citation type="journal article" date="2019" name="Int. J. Syst. Evol. Microbiol.">
        <title>The Global Catalogue of Microorganisms (GCM) 10K type strain sequencing project: providing services to taxonomists for standard genome sequencing and annotation.</title>
        <authorList>
            <consortium name="The Broad Institute Genomics Platform"/>
            <consortium name="The Broad Institute Genome Sequencing Center for Infectious Disease"/>
            <person name="Wu L."/>
            <person name="Ma J."/>
        </authorList>
    </citation>
    <scope>NUCLEOTIDE SEQUENCE [LARGE SCALE GENOMIC DNA]</scope>
    <source>
        <strain evidence="8">NBRC 103166</strain>
    </source>
</reference>